<keyword evidence="2 5" id="KW-0547">Nucleotide-binding</keyword>
<dbReference type="GO" id="GO:0000045">
    <property type="term" value="P:autophagosome assembly"/>
    <property type="evidence" value="ECO:0007669"/>
    <property type="project" value="TreeGrafter"/>
</dbReference>
<evidence type="ECO:0000313" key="7">
    <source>
        <dbReference type="EMBL" id="ETO18825.1"/>
    </source>
</evidence>
<dbReference type="GO" id="GO:0000407">
    <property type="term" value="C:phagophore assembly site"/>
    <property type="evidence" value="ECO:0007669"/>
    <property type="project" value="TreeGrafter"/>
</dbReference>
<dbReference type="GO" id="GO:0051301">
    <property type="term" value="P:cell division"/>
    <property type="evidence" value="ECO:0007669"/>
    <property type="project" value="UniProtKB-KW"/>
</dbReference>
<evidence type="ECO:0000313" key="8">
    <source>
        <dbReference type="Proteomes" id="UP000023152"/>
    </source>
</evidence>
<feature type="domain" description="Protein kinase" evidence="6">
    <location>
        <begin position="6"/>
        <end position="132"/>
    </location>
</feature>
<dbReference type="PANTHER" id="PTHR24348">
    <property type="entry name" value="SERINE/THREONINE-PROTEIN KINASE UNC-51-RELATED"/>
    <property type="match status" value="1"/>
</dbReference>
<proteinExistence type="predicted"/>
<dbReference type="InterPro" id="IPR017441">
    <property type="entry name" value="Protein_kinase_ATP_BS"/>
</dbReference>
<dbReference type="EMBL" id="ASPP01014356">
    <property type="protein sequence ID" value="ETO18825.1"/>
    <property type="molecule type" value="Genomic_DNA"/>
</dbReference>
<dbReference type="InterPro" id="IPR000719">
    <property type="entry name" value="Prot_kinase_dom"/>
</dbReference>
<protein>
    <submittedName>
        <fullName evidence="7">Cell division cycle 2 isoform 2</fullName>
    </submittedName>
</protein>
<dbReference type="GO" id="GO:0010506">
    <property type="term" value="P:regulation of autophagy"/>
    <property type="evidence" value="ECO:0007669"/>
    <property type="project" value="InterPro"/>
</dbReference>
<dbReference type="Pfam" id="PF00069">
    <property type="entry name" value="Pkinase"/>
    <property type="match status" value="1"/>
</dbReference>
<feature type="binding site" evidence="5">
    <location>
        <position position="36"/>
    </location>
    <ligand>
        <name>ATP</name>
        <dbReference type="ChEBI" id="CHEBI:30616"/>
    </ligand>
</feature>
<dbReference type="OrthoDB" id="8693905at2759"/>
<dbReference type="GO" id="GO:0004674">
    <property type="term" value="F:protein serine/threonine kinase activity"/>
    <property type="evidence" value="ECO:0007669"/>
    <property type="project" value="InterPro"/>
</dbReference>
<keyword evidence="1" id="KW-0808">Transferase</keyword>
<keyword evidence="7" id="KW-0132">Cell division</keyword>
<dbReference type="Gene3D" id="3.30.200.20">
    <property type="entry name" value="Phosphorylase Kinase, domain 1"/>
    <property type="match status" value="1"/>
</dbReference>
<evidence type="ECO:0000256" key="5">
    <source>
        <dbReference type="PROSITE-ProRule" id="PRU10141"/>
    </source>
</evidence>
<keyword evidence="4 5" id="KW-0067">ATP-binding</keyword>
<evidence type="ECO:0000259" key="6">
    <source>
        <dbReference type="PROSITE" id="PS50011"/>
    </source>
</evidence>
<dbReference type="PROSITE" id="PS00107">
    <property type="entry name" value="PROTEIN_KINASE_ATP"/>
    <property type="match status" value="1"/>
</dbReference>
<dbReference type="GO" id="GO:0016020">
    <property type="term" value="C:membrane"/>
    <property type="evidence" value="ECO:0007669"/>
    <property type="project" value="TreeGrafter"/>
</dbReference>
<sequence length="132" mass="15892">MSKRRYVLQNKIGEGTYGQVFMGYEIESSTPVVVKKMKRFEEETEGFQPCMIREASKKREIKSVRIIISFLKALNHPRIVSMFDFYMQHDTLHVVFEQLSMDLYRFMHTKKCSKFLDKSFVQVVLCYYYYCY</sequence>
<dbReference type="PROSITE" id="PS50011">
    <property type="entry name" value="PROTEIN_KINASE_DOM"/>
    <property type="match status" value="1"/>
</dbReference>
<keyword evidence="3" id="KW-0418">Kinase</keyword>
<gene>
    <name evidence="7" type="ORF">RFI_18422</name>
</gene>
<dbReference type="AlphaFoldDB" id="X6MXR6"/>
<dbReference type="GO" id="GO:0005829">
    <property type="term" value="C:cytosol"/>
    <property type="evidence" value="ECO:0007669"/>
    <property type="project" value="TreeGrafter"/>
</dbReference>
<evidence type="ECO:0000256" key="3">
    <source>
        <dbReference type="ARBA" id="ARBA00022777"/>
    </source>
</evidence>
<dbReference type="GO" id="GO:0005776">
    <property type="term" value="C:autophagosome"/>
    <property type="evidence" value="ECO:0007669"/>
    <property type="project" value="TreeGrafter"/>
</dbReference>
<keyword evidence="7" id="KW-0131">Cell cycle</keyword>
<keyword evidence="8" id="KW-1185">Reference proteome</keyword>
<dbReference type="InterPro" id="IPR011009">
    <property type="entry name" value="Kinase-like_dom_sf"/>
</dbReference>
<dbReference type="GO" id="GO:0005524">
    <property type="term" value="F:ATP binding"/>
    <property type="evidence" value="ECO:0007669"/>
    <property type="project" value="UniProtKB-UniRule"/>
</dbReference>
<organism evidence="7 8">
    <name type="scientific">Reticulomyxa filosa</name>
    <dbReference type="NCBI Taxonomy" id="46433"/>
    <lineage>
        <taxon>Eukaryota</taxon>
        <taxon>Sar</taxon>
        <taxon>Rhizaria</taxon>
        <taxon>Retaria</taxon>
        <taxon>Foraminifera</taxon>
        <taxon>Monothalamids</taxon>
        <taxon>Reticulomyxidae</taxon>
        <taxon>Reticulomyxa</taxon>
    </lineage>
</organism>
<name>X6MXR6_RETFI</name>
<accession>X6MXR6</accession>
<comment type="caution">
    <text evidence="7">The sequence shown here is derived from an EMBL/GenBank/DDBJ whole genome shotgun (WGS) entry which is preliminary data.</text>
</comment>
<dbReference type="PANTHER" id="PTHR24348:SF22">
    <property type="entry name" value="NON-SPECIFIC SERINE_THREONINE PROTEIN KINASE"/>
    <property type="match status" value="1"/>
</dbReference>
<reference evidence="7 8" key="1">
    <citation type="journal article" date="2013" name="Curr. Biol.">
        <title>The Genome of the Foraminiferan Reticulomyxa filosa.</title>
        <authorList>
            <person name="Glockner G."/>
            <person name="Hulsmann N."/>
            <person name="Schleicher M."/>
            <person name="Noegel A.A."/>
            <person name="Eichinger L."/>
            <person name="Gallinger C."/>
            <person name="Pawlowski J."/>
            <person name="Sierra R."/>
            <person name="Euteneuer U."/>
            <person name="Pillet L."/>
            <person name="Moustafa A."/>
            <person name="Platzer M."/>
            <person name="Groth M."/>
            <person name="Szafranski K."/>
            <person name="Schliwa M."/>
        </authorList>
    </citation>
    <scope>NUCLEOTIDE SEQUENCE [LARGE SCALE GENOMIC DNA]</scope>
</reference>
<evidence type="ECO:0000256" key="2">
    <source>
        <dbReference type="ARBA" id="ARBA00022741"/>
    </source>
</evidence>
<dbReference type="Proteomes" id="UP000023152">
    <property type="component" value="Unassembled WGS sequence"/>
</dbReference>
<evidence type="ECO:0000256" key="4">
    <source>
        <dbReference type="ARBA" id="ARBA00022840"/>
    </source>
</evidence>
<dbReference type="SUPFAM" id="SSF56112">
    <property type="entry name" value="Protein kinase-like (PK-like)"/>
    <property type="match status" value="1"/>
</dbReference>
<dbReference type="InterPro" id="IPR045269">
    <property type="entry name" value="Atg1-like"/>
</dbReference>
<evidence type="ECO:0000256" key="1">
    <source>
        <dbReference type="ARBA" id="ARBA00022679"/>
    </source>
</evidence>